<organism evidence="1 2">
    <name type="scientific">Cucurbita argyrosperma subsp. sororia</name>
    <dbReference type="NCBI Taxonomy" id="37648"/>
    <lineage>
        <taxon>Eukaryota</taxon>
        <taxon>Viridiplantae</taxon>
        <taxon>Streptophyta</taxon>
        <taxon>Embryophyta</taxon>
        <taxon>Tracheophyta</taxon>
        <taxon>Spermatophyta</taxon>
        <taxon>Magnoliopsida</taxon>
        <taxon>eudicotyledons</taxon>
        <taxon>Gunneridae</taxon>
        <taxon>Pentapetalae</taxon>
        <taxon>rosids</taxon>
        <taxon>fabids</taxon>
        <taxon>Cucurbitales</taxon>
        <taxon>Cucurbitaceae</taxon>
        <taxon>Cucurbiteae</taxon>
        <taxon>Cucurbita</taxon>
    </lineage>
</organism>
<evidence type="ECO:0000313" key="1">
    <source>
        <dbReference type="EMBL" id="KAG6570591.1"/>
    </source>
</evidence>
<dbReference type="Pfam" id="PF06962">
    <property type="entry name" value="rRNA_methylase"/>
    <property type="match status" value="1"/>
</dbReference>
<evidence type="ECO:0008006" key="3">
    <source>
        <dbReference type="Google" id="ProtNLM"/>
    </source>
</evidence>
<feature type="non-terminal residue" evidence="1">
    <location>
        <position position="1"/>
    </location>
</feature>
<protein>
    <recommendedName>
        <fullName evidence="3">rRNA methylase YtqB</fullName>
    </recommendedName>
</protein>
<dbReference type="InterPro" id="IPR010719">
    <property type="entry name" value="MnmM_MeTrfase"/>
</dbReference>
<evidence type="ECO:0000313" key="2">
    <source>
        <dbReference type="Proteomes" id="UP000685013"/>
    </source>
</evidence>
<gene>
    <name evidence="1" type="ORF">SDJN03_29506</name>
</gene>
<dbReference type="Proteomes" id="UP000685013">
    <property type="component" value="Chromosome 20"/>
</dbReference>
<accession>A0AAV6LU21</accession>
<sequence length="271" mass="29597">MLSLKFGYKWVAVAAASEPVVGRQRHLRNLCCLSNRIYSNGISSEYQSDFSSPSSSSSSSSKDFSSLEGLEDVMVGYLFGKKRATEVAHSVWKRVIRTGDTVVDATCGNGYDTLAMLKMVADEAGSARVYAMDVQKEALESTSALLDESLSEKERKLVKLSSICHSRMEDVIPEGSPVRLVAFNLGYLPGGNKAITTKSETTLQALEAAYRILKPGGLISLVVYVGHPGGLEELETIQKFSGELGVENWICCKLQMLNRPLAPVPVFLFKR</sequence>
<dbReference type="EMBL" id="JAGKQH010000020">
    <property type="protein sequence ID" value="KAG6570591.1"/>
    <property type="molecule type" value="Genomic_DNA"/>
</dbReference>
<name>A0AAV6LU21_9ROSI</name>
<dbReference type="AlphaFoldDB" id="A0AAV6LU21"/>
<reference evidence="1 2" key="1">
    <citation type="journal article" date="2021" name="Hortic Res">
        <title>The domestication of Cucurbita argyrosperma as revealed by the genome of its wild relative.</title>
        <authorList>
            <person name="Barrera-Redondo J."/>
            <person name="Sanchez-de la Vega G."/>
            <person name="Aguirre-Liguori J.A."/>
            <person name="Castellanos-Morales G."/>
            <person name="Gutierrez-Guerrero Y.T."/>
            <person name="Aguirre-Dugua X."/>
            <person name="Aguirre-Planter E."/>
            <person name="Tenaillon M.I."/>
            <person name="Lira-Saade R."/>
            <person name="Eguiarte L.E."/>
        </authorList>
    </citation>
    <scope>NUCLEOTIDE SEQUENCE [LARGE SCALE GENOMIC DNA]</scope>
    <source>
        <strain evidence="1">JBR-2021</strain>
    </source>
</reference>
<dbReference type="CDD" id="cd02440">
    <property type="entry name" value="AdoMet_MTases"/>
    <property type="match status" value="1"/>
</dbReference>
<keyword evidence="2" id="KW-1185">Reference proteome</keyword>
<dbReference type="PANTHER" id="PTHR35276:SF1">
    <property type="entry name" value="TRNA (MNM(5)S(2)U34)-METHYLTRANSFERASE, CHLOROPLASTIC"/>
    <property type="match status" value="1"/>
</dbReference>
<proteinExistence type="predicted"/>
<comment type="caution">
    <text evidence="1">The sequence shown here is derived from an EMBL/GenBank/DDBJ whole genome shotgun (WGS) entry which is preliminary data.</text>
</comment>
<dbReference type="PANTHER" id="PTHR35276">
    <property type="entry name" value="S-ADENOSYL-L-METHIONINE-DEPENDENT METHYLTRANSFERASES SUPERFAMILY PROTEIN"/>
    <property type="match status" value="1"/>
</dbReference>